<reference evidence="1" key="1">
    <citation type="journal article" date="2021" name="New Phytol.">
        <title>Evolutionary innovations through gain and loss of genes in the ectomycorrhizal Boletales.</title>
        <authorList>
            <person name="Wu G."/>
            <person name="Miyauchi S."/>
            <person name="Morin E."/>
            <person name="Kuo A."/>
            <person name="Drula E."/>
            <person name="Varga T."/>
            <person name="Kohler A."/>
            <person name="Feng B."/>
            <person name="Cao Y."/>
            <person name="Lipzen A."/>
            <person name="Daum C."/>
            <person name="Hundley H."/>
            <person name="Pangilinan J."/>
            <person name="Johnson J."/>
            <person name="Barry K."/>
            <person name="LaButti K."/>
            <person name="Ng V."/>
            <person name="Ahrendt S."/>
            <person name="Min B."/>
            <person name="Choi I.G."/>
            <person name="Park H."/>
            <person name="Plett J.M."/>
            <person name="Magnuson J."/>
            <person name="Spatafora J.W."/>
            <person name="Nagy L.G."/>
            <person name="Henrissat B."/>
            <person name="Grigoriev I.V."/>
            <person name="Yang Z.L."/>
            <person name="Xu J."/>
            <person name="Martin F.M."/>
        </authorList>
    </citation>
    <scope>NUCLEOTIDE SEQUENCE</scope>
    <source>
        <strain evidence="1">ATCC 28755</strain>
    </source>
</reference>
<protein>
    <submittedName>
        <fullName evidence="1">Uncharacterized protein</fullName>
    </submittedName>
</protein>
<name>A0ACB7ZRR5_9AGAM</name>
<gene>
    <name evidence="1" type="ORF">BJ138DRAFT_1020729</name>
</gene>
<sequence>MERTNHQKKDFIYQVVRHLNREEIICHFDLYSLFRHKQLSLSRIIIAEFDAVVERDPMLAWISRALPGEETRFNGPRPVRNHFLKGLLSHNATTAFHVTVEPNHRRKSTDDITAMYKIPDFGVAFLQCLQRQGVNPQWGRAPLRVWYKFRLQLYSILHRGMVMPSQLVQAYPPSLEFPYGNCDTVLLSLIQPSGEYVDMVAQVRAVFQVFHRSDTAVPVSLSAPLVYVQLFDFVSPPDADVAMWVVERQFSQSGSQVGTIVALTDITHPIELIPVYGKTLNPEVNSKTSLEVYNQLFE</sequence>
<comment type="caution">
    <text evidence="1">The sequence shown here is derived from an EMBL/GenBank/DDBJ whole genome shotgun (WGS) entry which is preliminary data.</text>
</comment>
<evidence type="ECO:0000313" key="1">
    <source>
        <dbReference type="EMBL" id="KAH7903382.1"/>
    </source>
</evidence>
<accession>A0ACB7ZRR5</accession>
<dbReference type="Proteomes" id="UP000790377">
    <property type="component" value="Unassembled WGS sequence"/>
</dbReference>
<organism evidence="1 2">
    <name type="scientific">Hygrophoropsis aurantiaca</name>
    <dbReference type="NCBI Taxonomy" id="72124"/>
    <lineage>
        <taxon>Eukaryota</taxon>
        <taxon>Fungi</taxon>
        <taxon>Dikarya</taxon>
        <taxon>Basidiomycota</taxon>
        <taxon>Agaricomycotina</taxon>
        <taxon>Agaricomycetes</taxon>
        <taxon>Agaricomycetidae</taxon>
        <taxon>Boletales</taxon>
        <taxon>Coniophorineae</taxon>
        <taxon>Hygrophoropsidaceae</taxon>
        <taxon>Hygrophoropsis</taxon>
    </lineage>
</organism>
<keyword evidence="2" id="KW-1185">Reference proteome</keyword>
<evidence type="ECO:0000313" key="2">
    <source>
        <dbReference type="Proteomes" id="UP000790377"/>
    </source>
</evidence>
<proteinExistence type="predicted"/>
<dbReference type="EMBL" id="MU269010">
    <property type="protein sequence ID" value="KAH7903382.1"/>
    <property type="molecule type" value="Genomic_DNA"/>
</dbReference>